<evidence type="ECO:0000256" key="7">
    <source>
        <dbReference type="ARBA" id="ARBA00022723"/>
    </source>
</evidence>
<reference evidence="14 15" key="1">
    <citation type="submission" date="2022-09" db="EMBL/GenBank/DDBJ databases">
        <authorList>
            <person name="Palmer J.M."/>
        </authorList>
    </citation>
    <scope>NUCLEOTIDE SEQUENCE [LARGE SCALE GENOMIC DNA]</scope>
    <source>
        <strain evidence="14 15">DSM 7382</strain>
    </source>
</reference>
<keyword evidence="7 13" id="KW-0479">Metal-binding</keyword>
<dbReference type="GO" id="GO:0016705">
    <property type="term" value="F:oxidoreductase activity, acting on paired donors, with incorporation or reduction of molecular oxygen"/>
    <property type="evidence" value="ECO:0007669"/>
    <property type="project" value="InterPro"/>
</dbReference>
<dbReference type="AlphaFoldDB" id="A0AAW0FMB6"/>
<evidence type="ECO:0008006" key="16">
    <source>
        <dbReference type="Google" id="ProtNLM"/>
    </source>
</evidence>
<dbReference type="InterPro" id="IPR002401">
    <property type="entry name" value="Cyt_P450_E_grp-I"/>
</dbReference>
<evidence type="ECO:0000256" key="11">
    <source>
        <dbReference type="ARBA" id="ARBA00023033"/>
    </source>
</evidence>
<proteinExistence type="inferred from homology"/>
<name>A0AAW0FMB6_9APHY</name>
<dbReference type="CDD" id="cd11065">
    <property type="entry name" value="CYP64-like"/>
    <property type="match status" value="1"/>
</dbReference>
<evidence type="ECO:0000256" key="12">
    <source>
        <dbReference type="ARBA" id="ARBA00023136"/>
    </source>
</evidence>
<dbReference type="EMBL" id="JASBNA010000038">
    <property type="protein sequence ID" value="KAK7681956.1"/>
    <property type="molecule type" value="Genomic_DNA"/>
</dbReference>
<dbReference type="PRINTS" id="PR00463">
    <property type="entry name" value="EP450I"/>
</dbReference>
<keyword evidence="15" id="KW-1185">Reference proteome</keyword>
<keyword evidence="9" id="KW-0560">Oxidoreductase</keyword>
<comment type="caution">
    <text evidence="14">The sequence shown here is derived from an EMBL/GenBank/DDBJ whole genome shotgun (WGS) entry which is preliminary data.</text>
</comment>
<keyword evidence="5 13" id="KW-0349">Heme</keyword>
<keyword evidence="8" id="KW-1133">Transmembrane helix</keyword>
<dbReference type="Proteomes" id="UP001385951">
    <property type="component" value="Unassembled WGS sequence"/>
</dbReference>
<evidence type="ECO:0000256" key="6">
    <source>
        <dbReference type="ARBA" id="ARBA00022692"/>
    </source>
</evidence>
<dbReference type="InterPro" id="IPR036396">
    <property type="entry name" value="Cyt_P450_sf"/>
</dbReference>
<evidence type="ECO:0000256" key="5">
    <source>
        <dbReference type="ARBA" id="ARBA00022617"/>
    </source>
</evidence>
<keyword evidence="6" id="KW-0812">Transmembrane</keyword>
<comment type="similarity">
    <text evidence="4">Belongs to the cytochrome P450 family.</text>
</comment>
<dbReference type="PANTHER" id="PTHR46300:SF1">
    <property type="entry name" value="P450, PUTATIVE (EUROFUNG)-RELATED"/>
    <property type="match status" value="1"/>
</dbReference>
<organism evidence="14 15">
    <name type="scientific">Cerrena zonata</name>
    <dbReference type="NCBI Taxonomy" id="2478898"/>
    <lineage>
        <taxon>Eukaryota</taxon>
        <taxon>Fungi</taxon>
        <taxon>Dikarya</taxon>
        <taxon>Basidiomycota</taxon>
        <taxon>Agaricomycotina</taxon>
        <taxon>Agaricomycetes</taxon>
        <taxon>Polyporales</taxon>
        <taxon>Cerrenaceae</taxon>
        <taxon>Cerrena</taxon>
    </lineage>
</organism>
<keyword evidence="10 13" id="KW-0408">Iron</keyword>
<evidence type="ECO:0000256" key="1">
    <source>
        <dbReference type="ARBA" id="ARBA00001971"/>
    </source>
</evidence>
<evidence type="ECO:0000256" key="8">
    <source>
        <dbReference type="ARBA" id="ARBA00022989"/>
    </source>
</evidence>
<dbReference type="Pfam" id="PF00067">
    <property type="entry name" value="p450"/>
    <property type="match status" value="1"/>
</dbReference>
<evidence type="ECO:0000256" key="9">
    <source>
        <dbReference type="ARBA" id="ARBA00023002"/>
    </source>
</evidence>
<comment type="pathway">
    <text evidence="3">Secondary metabolite biosynthesis.</text>
</comment>
<evidence type="ECO:0000313" key="15">
    <source>
        <dbReference type="Proteomes" id="UP001385951"/>
    </source>
</evidence>
<evidence type="ECO:0000256" key="10">
    <source>
        <dbReference type="ARBA" id="ARBA00023004"/>
    </source>
</evidence>
<dbReference type="GO" id="GO:0020037">
    <property type="term" value="F:heme binding"/>
    <property type="evidence" value="ECO:0007669"/>
    <property type="project" value="InterPro"/>
</dbReference>
<accession>A0AAW0FMB6</accession>
<evidence type="ECO:0000313" key="14">
    <source>
        <dbReference type="EMBL" id="KAK7681956.1"/>
    </source>
</evidence>
<feature type="binding site" description="axial binding residue" evidence="13">
    <location>
        <position position="432"/>
    </location>
    <ligand>
        <name>heme</name>
        <dbReference type="ChEBI" id="CHEBI:30413"/>
    </ligand>
    <ligandPart>
        <name>Fe</name>
        <dbReference type="ChEBI" id="CHEBI:18248"/>
    </ligandPart>
</feature>
<keyword evidence="12" id="KW-0472">Membrane</keyword>
<dbReference type="GO" id="GO:0005506">
    <property type="term" value="F:iron ion binding"/>
    <property type="evidence" value="ECO:0007669"/>
    <property type="project" value="InterPro"/>
</dbReference>
<evidence type="ECO:0000256" key="13">
    <source>
        <dbReference type="PIRSR" id="PIRSR602401-1"/>
    </source>
</evidence>
<dbReference type="InterPro" id="IPR001128">
    <property type="entry name" value="Cyt_P450"/>
</dbReference>
<sequence>MSAVVGLLFLTLVYFILHRFLNPRKGKLPPSPRGWPIIGNALQLGNFPWLQMTRWSEQLGPIYSLNLGGQTAIVLNSYRVASEILDKRSAIYSDRPRMIMTSEILSGNLFFPFNRYGDLWRKLRKASFEGLHSRAIHAYYPYQLRESASLVEALAKDSEHWRKHLNRAVKSAVLSVSYALPSIESEDDPLVSYIDDFMHRLERAARPGEFLVEIFPILNYLPPFLAKWKRDGQACHEEDTDNFVKWYRDAITRANAGKCGPCISRLLMKNPDLNEKEAAWIAGTMFGGGSSTTGSAHQVFVLAMVSFPEVMRKAQAQLDAVVGRTRFPSAEDRPNLPYIEAIIREVLRWHNIGPLGVPHASSEDDIYEGYFIPKGSIIFFNGWAFSRDRELFPDPENFRPERYLDETETKENIPPFTHNEGHTALGYGRRRCVGIHIANSTLFQNIATLLWAFNIERVKDGNGIEIVPDMDDFLDTGLAVFPAPFPCRFVPRDPDVLDIAAGVREATLNAHLSS</sequence>
<evidence type="ECO:0000256" key="3">
    <source>
        <dbReference type="ARBA" id="ARBA00005179"/>
    </source>
</evidence>
<comment type="subcellular location">
    <subcellularLocation>
        <location evidence="2">Membrane</location>
    </subcellularLocation>
</comment>
<dbReference type="Gene3D" id="1.10.630.10">
    <property type="entry name" value="Cytochrome P450"/>
    <property type="match status" value="1"/>
</dbReference>
<dbReference type="InterPro" id="IPR050364">
    <property type="entry name" value="Cytochrome_P450_fung"/>
</dbReference>
<evidence type="ECO:0000256" key="4">
    <source>
        <dbReference type="ARBA" id="ARBA00010617"/>
    </source>
</evidence>
<dbReference type="GO" id="GO:0004497">
    <property type="term" value="F:monooxygenase activity"/>
    <property type="evidence" value="ECO:0007669"/>
    <property type="project" value="UniProtKB-KW"/>
</dbReference>
<comment type="cofactor">
    <cofactor evidence="1 13">
        <name>heme</name>
        <dbReference type="ChEBI" id="CHEBI:30413"/>
    </cofactor>
</comment>
<keyword evidence="11" id="KW-0503">Monooxygenase</keyword>
<protein>
    <recommendedName>
        <fullName evidence="16">Cytochrome P450</fullName>
    </recommendedName>
</protein>
<evidence type="ECO:0000256" key="2">
    <source>
        <dbReference type="ARBA" id="ARBA00004370"/>
    </source>
</evidence>
<dbReference type="GO" id="GO:0016020">
    <property type="term" value="C:membrane"/>
    <property type="evidence" value="ECO:0007669"/>
    <property type="project" value="UniProtKB-SubCell"/>
</dbReference>
<gene>
    <name evidence="14" type="ORF">QCA50_014918</name>
</gene>
<dbReference type="PANTHER" id="PTHR46300">
    <property type="entry name" value="P450, PUTATIVE (EUROFUNG)-RELATED-RELATED"/>
    <property type="match status" value="1"/>
</dbReference>
<dbReference type="SUPFAM" id="SSF48264">
    <property type="entry name" value="Cytochrome P450"/>
    <property type="match status" value="1"/>
</dbReference>